<feature type="transmembrane region" description="Helical" evidence="1">
    <location>
        <begin position="98"/>
        <end position="123"/>
    </location>
</feature>
<accession>A0A843WJ46</accession>
<sequence>DIDDFPYDHDIAYGLYDNISLCDDALHAEEVDPKELPSKIEPYKKMIMMMMMRRRRRKRKKKKKKKKKLKLGMNEVWLTEVDQLEDAKVHASFRGITFLLLLRLLPPVAHALLMGIALLLLRLLLSEIYILHTFYSFTLCSGALPSSSYYGSFHQRFTLYTGHHPPPPTMAPSIKVHTPLRGTALPLLLRLLPSEFTYRFATAKQEEDAKIAWDKVAGRRFSDYLTKKKELAKRAVDGGG</sequence>
<keyword evidence="1" id="KW-0472">Membrane</keyword>
<feature type="transmembrane region" description="Helical" evidence="1">
    <location>
        <begin position="129"/>
        <end position="150"/>
    </location>
</feature>
<keyword evidence="1" id="KW-0812">Transmembrane</keyword>
<name>A0A843WJ46_COLES</name>
<dbReference type="AlphaFoldDB" id="A0A843WJ46"/>
<protein>
    <submittedName>
        <fullName evidence="2">Uncharacterized protein</fullName>
    </submittedName>
</protein>
<keyword evidence="3" id="KW-1185">Reference proteome</keyword>
<comment type="caution">
    <text evidence="2">The sequence shown here is derived from an EMBL/GenBank/DDBJ whole genome shotgun (WGS) entry which is preliminary data.</text>
</comment>
<feature type="non-terminal residue" evidence="2">
    <location>
        <position position="240"/>
    </location>
</feature>
<evidence type="ECO:0000313" key="2">
    <source>
        <dbReference type="EMBL" id="MQM10432.1"/>
    </source>
</evidence>
<dbReference type="OrthoDB" id="1607582at2759"/>
<dbReference type="Proteomes" id="UP000652761">
    <property type="component" value="Unassembled WGS sequence"/>
</dbReference>
<organism evidence="2 3">
    <name type="scientific">Colocasia esculenta</name>
    <name type="common">Wild taro</name>
    <name type="synonym">Arum esculentum</name>
    <dbReference type="NCBI Taxonomy" id="4460"/>
    <lineage>
        <taxon>Eukaryota</taxon>
        <taxon>Viridiplantae</taxon>
        <taxon>Streptophyta</taxon>
        <taxon>Embryophyta</taxon>
        <taxon>Tracheophyta</taxon>
        <taxon>Spermatophyta</taxon>
        <taxon>Magnoliopsida</taxon>
        <taxon>Liliopsida</taxon>
        <taxon>Araceae</taxon>
        <taxon>Aroideae</taxon>
        <taxon>Colocasieae</taxon>
        <taxon>Colocasia</taxon>
    </lineage>
</organism>
<evidence type="ECO:0000256" key="1">
    <source>
        <dbReference type="SAM" id="Phobius"/>
    </source>
</evidence>
<proteinExistence type="predicted"/>
<feature type="non-terminal residue" evidence="2">
    <location>
        <position position="1"/>
    </location>
</feature>
<dbReference type="EMBL" id="NMUH01004671">
    <property type="protein sequence ID" value="MQM10432.1"/>
    <property type="molecule type" value="Genomic_DNA"/>
</dbReference>
<evidence type="ECO:0000313" key="3">
    <source>
        <dbReference type="Proteomes" id="UP000652761"/>
    </source>
</evidence>
<gene>
    <name evidence="2" type="ORF">Taro_043325</name>
</gene>
<reference evidence="2" key="1">
    <citation type="submission" date="2017-07" db="EMBL/GenBank/DDBJ databases">
        <title>Taro Niue Genome Assembly and Annotation.</title>
        <authorList>
            <person name="Atibalentja N."/>
            <person name="Keating K."/>
            <person name="Fields C.J."/>
        </authorList>
    </citation>
    <scope>NUCLEOTIDE SEQUENCE</scope>
    <source>
        <strain evidence="2">Niue_2</strain>
        <tissue evidence="2">Leaf</tissue>
    </source>
</reference>
<keyword evidence="1" id="KW-1133">Transmembrane helix</keyword>